<feature type="chain" id="PRO_5018042255" description="Putative beta-lactamase-inhibitor-like PepSY-like domain-containing protein" evidence="1">
    <location>
        <begin position="22"/>
        <end position="148"/>
    </location>
</feature>
<feature type="domain" description="Putative beta-lactamase-inhibitor-like PepSY-like" evidence="2">
    <location>
        <begin position="56"/>
        <end position="144"/>
    </location>
</feature>
<keyword evidence="1" id="KW-0732">Signal</keyword>
<evidence type="ECO:0000256" key="1">
    <source>
        <dbReference type="SAM" id="SignalP"/>
    </source>
</evidence>
<dbReference type="Gene3D" id="3.10.450.360">
    <property type="match status" value="1"/>
</dbReference>
<dbReference type="Pfam" id="PF11396">
    <property type="entry name" value="PepSY_like"/>
    <property type="match status" value="1"/>
</dbReference>
<feature type="signal peptide" evidence="1">
    <location>
        <begin position="1"/>
        <end position="21"/>
    </location>
</feature>
<keyword evidence="4" id="KW-1185">Reference proteome</keyword>
<accession>A0A3G2LA05</accession>
<name>A0A3G2LA05_9FLAO</name>
<evidence type="ECO:0000313" key="3">
    <source>
        <dbReference type="EMBL" id="AYN69077.1"/>
    </source>
</evidence>
<evidence type="ECO:0000313" key="4">
    <source>
        <dbReference type="Proteomes" id="UP000276309"/>
    </source>
</evidence>
<dbReference type="OrthoDB" id="1121502at2"/>
<dbReference type="AlphaFoldDB" id="A0A3G2LA05"/>
<dbReference type="SUPFAM" id="SSF160574">
    <property type="entry name" value="BT0923-like"/>
    <property type="match status" value="1"/>
</dbReference>
<gene>
    <name evidence="3" type="ORF">D1013_17675</name>
</gene>
<dbReference type="InterPro" id="IPR021533">
    <property type="entry name" value="PepSY-like"/>
</dbReference>
<reference evidence="3 4" key="1">
    <citation type="submission" date="2018-08" db="EMBL/GenBank/DDBJ databases">
        <title>The reduced genetic potential of extracellular carbohydrate catabolism in Euzebyella marina RN62, a Flavobacteriia bacterium isolated from the hadal water.</title>
        <authorList>
            <person name="Xue C."/>
        </authorList>
    </citation>
    <scope>NUCLEOTIDE SEQUENCE [LARGE SCALE GENOMIC DNA]</scope>
    <source>
        <strain evidence="3 4">RN62</strain>
    </source>
</reference>
<dbReference type="Proteomes" id="UP000276309">
    <property type="component" value="Chromosome"/>
</dbReference>
<dbReference type="EMBL" id="CP032050">
    <property type="protein sequence ID" value="AYN69077.1"/>
    <property type="molecule type" value="Genomic_DNA"/>
</dbReference>
<dbReference type="KEGG" id="emar:D1013_17675"/>
<protein>
    <recommendedName>
        <fullName evidence="2">Putative beta-lactamase-inhibitor-like PepSY-like domain-containing protein</fullName>
    </recommendedName>
</protein>
<dbReference type="RefSeq" id="WP_121850084.1">
    <property type="nucleotide sequence ID" value="NZ_CP032050.1"/>
</dbReference>
<evidence type="ECO:0000259" key="2">
    <source>
        <dbReference type="Pfam" id="PF11396"/>
    </source>
</evidence>
<organism evidence="3 4">
    <name type="scientific">Euzebyella marina</name>
    <dbReference type="NCBI Taxonomy" id="1761453"/>
    <lineage>
        <taxon>Bacteria</taxon>
        <taxon>Pseudomonadati</taxon>
        <taxon>Bacteroidota</taxon>
        <taxon>Flavobacteriia</taxon>
        <taxon>Flavobacteriales</taxon>
        <taxon>Flavobacteriaceae</taxon>
        <taxon>Euzebyella</taxon>
    </lineage>
</organism>
<sequence length="148" mass="17067">MKHTVKLSLMSLCLCTALVSAQEIAHNSNIVDVRALFNAKYPNAHDVEWERTAFGYEVEFEIGRKDHEIWYNENGVELKSKEDIGKNELPAAVMENITSNYKDFRIESAELLINDGTKSYKVEVEKGWDFEKDLFFDEKGTLLKEIDD</sequence>
<proteinExistence type="predicted"/>